<evidence type="ECO:0000313" key="2">
    <source>
        <dbReference type="EMBL" id="KAF0927491.1"/>
    </source>
</evidence>
<reference evidence="2 3" key="1">
    <citation type="submission" date="2019-11" db="EMBL/GenBank/DDBJ databases">
        <title>Whole genome sequence of Oryza granulata.</title>
        <authorList>
            <person name="Li W."/>
        </authorList>
    </citation>
    <scope>NUCLEOTIDE SEQUENCE [LARGE SCALE GENOMIC DNA]</scope>
    <source>
        <strain evidence="3">cv. Menghai</strain>
        <tissue evidence="2">Leaf</tissue>
    </source>
</reference>
<name>A0A6G1ES84_9ORYZ</name>
<dbReference type="InterPro" id="IPR009003">
    <property type="entry name" value="Peptidase_S1_PA"/>
</dbReference>
<sequence>MPPKPSRTNKARTGAGDSPAAAPASTEERRVTRLRSRELGLETTAAASDDPGPARKKRGGDAAAKDKGAAAAGGGVDPPAWRPRIPPYPKSGKSRDVLRWVMEARRISELPAPAGTVVPCTRRWEPKDPRTAEDVASTADKGLIRKAARSVVGVVSTEPDAEEIELCTGIVVGWNVTTRLATIVTSSATLCRGGALIHPKPKLLVNLPNKTIVEGQLLFFNAHYRIALLEVLADSPLQPAKFGSSPKFGEEVALEDRRIARPVYSDSTAARFGISQGDIIVSYNGQYDFTLHKLAAPKLEQAQDKQEQ</sequence>
<dbReference type="Proteomes" id="UP000479710">
    <property type="component" value="Unassembled WGS sequence"/>
</dbReference>
<feature type="region of interest" description="Disordered" evidence="1">
    <location>
        <begin position="1"/>
        <end position="93"/>
    </location>
</feature>
<feature type="compositionally biased region" description="Basic and acidic residues" evidence="1">
    <location>
        <begin position="59"/>
        <end position="68"/>
    </location>
</feature>
<dbReference type="SUPFAM" id="SSF50156">
    <property type="entry name" value="PDZ domain-like"/>
    <property type="match status" value="1"/>
</dbReference>
<dbReference type="OrthoDB" id="648161at2759"/>
<dbReference type="SUPFAM" id="SSF50494">
    <property type="entry name" value="Trypsin-like serine proteases"/>
    <property type="match status" value="1"/>
</dbReference>
<dbReference type="PANTHER" id="PTHR47389:SF5">
    <property type="entry name" value="OS09G0436700 PROTEIN"/>
    <property type="match status" value="1"/>
</dbReference>
<feature type="compositionally biased region" description="Pro residues" evidence="1">
    <location>
        <begin position="80"/>
        <end position="89"/>
    </location>
</feature>
<dbReference type="PANTHER" id="PTHR47389">
    <property type="entry name" value="OS09G0436400 PROTEIN"/>
    <property type="match status" value="1"/>
</dbReference>
<evidence type="ECO:0008006" key="4">
    <source>
        <dbReference type="Google" id="ProtNLM"/>
    </source>
</evidence>
<organism evidence="2 3">
    <name type="scientific">Oryza meyeriana var. granulata</name>
    <dbReference type="NCBI Taxonomy" id="110450"/>
    <lineage>
        <taxon>Eukaryota</taxon>
        <taxon>Viridiplantae</taxon>
        <taxon>Streptophyta</taxon>
        <taxon>Embryophyta</taxon>
        <taxon>Tracheophyta</taxon>
        <taxon>Spermatophyta</taxon>
        <taxon>Magnoliopsida</taxon>
        <taxon>Liliopsida</taxon>
        <taxon>Poales</taxon>
        <taxon>Poaceae</taxon>
        <taxon>BOP clade</taxon>
        <taxon>Oryzoideae</taxon>
        <taxon>Oryzeae</taxon>
        <taxon>Oryzinae</taxon>
        <taxon>Oryza</taxon>
        <taxon>Oryza meyeriana</taxon>
    </lineage>
</organism>
<proteinExistence type="predicted"/>
<feature type="compositionally biased region" description="Low complexity" evidence="1">
    <location>
        <begin position="13"/>
        <end position="25"/>
    </location>
</feature>
<keyword evidence="3" id="KW-1185">Reference proteome</keyword>
<evidence type="ECO:0000256" key="1">
    <source>
        <dbReference type="SAM" id="MobiDB-lite"/>
    </source>
</evidence>
<accession>A0A6G1ES84</accession>
<dbReference type="AlphaFoldDB" id="A0A6G1ES84"/>
<protein>
    <recommendedName>
        <fullName evidence="4">PDZ domain-containing protein</fullName>
    </recommendedName>
</protein>
<evidence type="ECO:0000313" key="3">
    <source>
        <dbReference type="Proteomes" id="UP000479710"/>
    </source>
</evidence>
<gene>
    <name evidence="2" type="ORF">E2562_033986</name>
</gene>
<dbReference type="EMBL" id="SPHZ02000003">
    <property type="protein sequence ID" value="KAF0927491.1"/>
    <property type="molecule type" value="Genomic_DNA"/>
</dbReference>
<feature type="compositionally biased region" description="Basic and acidic residues" evidence="1">
    <location>
        <begin position="26"/>
        <end position="40"/>
    </location>
</feature>
<comment type="caution">
    <text evidence="2">The sequence shown here is derived from an EMBL/GenBank/DDBJ whole genome shotgun (WGS) entry which is preliminary data.</text>
</comment>
<dbReference type="InterPro" id="IPR036034">
    <property type="entry name" value="PDZ_sf"/>
</dbReference>